<accession>F0F052</accession>
<keyword evidence="2" id="KW-1185">Reference proteome</keyword>
<name>F0F052_9NEIS</name>
<dbReference type="HOGENOM" id="CLU_1728922_0_0_4"/>
<evidence type="ECO:0000313" key="2">
    <source>
        <dbReference type="Proteomes" id="UP000004088"/>
    </source>
</evidence>
<organism evidence="1 2">
    <name type="scientific">Kingella denitrificans ATCC 33394</name>
    <dbReference type="NCBI Taxonomy" id="888741"/>
    <lineage>
        <taxon>Bacteria</taxon>
        <taxon>Pseudomonadati</taxon>
        <taxon>Pseudomonadota</taxon>
        <taxon>Betaproteobacteria</taxon>
        <taxon>Neisseriales</taxon>
        <taxon>Neisseriaceae</taxon>
        <taxon>Kingella</taxon>
    </lineage>
</organism>
<protein>
    <submittedName>
        <fullName evidence="1">Uncharacterized protein</fullName>
    </submittedName>
</protein>
<dbReference type="EMBL" id="AEWV01000023">
    <property type="protein sequence ID" value="EGC17086.1"/>
    <property type="molecule type" value="Genomic_DNA"/>
</dbReference>
<dbReference type="Proteomes" id="UP000004088">
    <property type="component" value="Unassembled WGS sequence"/>
</dbReference>
<comment type="caution">
    <text evidence="1">The sequence shown here is derived from an EMBL/GenBank/DDBJ whole genome shotgun (WGS) entry which is preliminary data.</text>
</comment>
<dbReference type="AlphaFoldDB" id="F0F052"/>
<evidence type="ECO:0000313" key="1">
    <source>
        <dbReference type="EMBL" id="EGC17086.1"/>
    </source>
</evidence>
<gene>
    <name evidence="1" type="ORF">HMPREF9098_1486</name>
</gene>
<proteinExistence type="predicted"/>
<sequence>MGLSFGGLQKMQAAWKRIVDLRRFRQPARFYLAAVSLCGTLNILTDGDADVFAFFYMAHHRSGGGFYVAVRDLIAAGWLSESGLGSGSGGGKATGLAAWAVFVVGLEQGSVHNVAQTFGFHRRTGAAGCRLRMLRCGRAAGSECKSGKREC</sequence>
<reference evidence="1 2" key="1">
    <citation type="submission" date="2011-01" db="EMBL/GenBank/DDBJ databases">
        <authorList>
            <person name="Muzny D."/>
            <person name="Qin X."/>
            <person name="Deng J."/>
            <person name="Jiang H."/>
            <person name="Liu Y."/>
            <person name="Qu J."/>
            <person name="Song X.-Z."/>
            <person name="Zhang L."/>
            <person name="Thornton R."/>
            <person name="Coyle M."/>
            <person name="Francisco L."/>
            <person name="Jackson L."/>
            <person name="Javaid M."/>
            <person name="Korchina V."/>
            <person name="Kovar C."/>
            <person name="Mata R."/>
            <person name="Mathew T."/>
            <person name="Ngo R."/>
            <person name="Nguyen L."/>
            <person name="Nguyen N."/>
            <person name="Okwuonu G."/>
            <person name="Ongeri F."/>
            <person name="Pham C."/>
            <person name="Simmons D."/>
            <person name="Wilczek-Boney K."/>
            <person name="Hale W."/>
            <person name="Jakkamsetti A."/>
            <person name="Pham P."/>
            <person name="Ruth R."/>
            <person name="San Lucas F."/>
            <person name="Warren J."/>
            <person name="Zhang J."/>
            <person name="Zhao Z."/>
            <person name="Zhou C."/>
            <person name="Zhu D."/>
            <person name="Lee S."/>
            <person name="Bess C."/>
            <person name="Blankenburg K."/>
            <person name="Forbes L."/>
            <person name="Fu Q."/>
            <person name="Gubbala S."/>
            <person name="Hirani K."/>
            <person name="Jayaseelan J.C."/>
            <person name="Lara F."/>
            <person name="Munidasa M."/>
            <person name="Palculict T."/>
            <person name="Patil S."/>
            <person name="Pu L.-L."/>
            <person name="Saada N."/>
            <person name="Tang L."/>
            <person name="Weissenberger G."/>
            <person name="Zhu Y."/>
            <person name="Hemphill L."/>
            <person name="Shang Y."/>
            <person name="Youmans B."/>
            <person name="Ayvaz T."/>
            <person name="Ross M."/>
            <person name="Santibanez J."/>
            <person name="Aqrawi P."/>
            <person name="Gross S."/>
            <person name="Joshi V."/>
            <person name="Fowler G."/>
            <person name="Nazareth L."/>
            <person name="Reid J."/>
            <person name="Worley K."/>
            <person name="Petrosino J."/>
            <person name="Highlander S."/>
            <person name="Gibbs R."/>
        </authorList>
    </citation>
    <scope>NUCLEOTIDE SEQUENCE [LARGE SCALE GENOMIC DNA]</scope>
    <source>
        <strain evidence="1 2">ATCC 33394</strain>
    </source>
</reference>